<dbReference type="SMART" id="SM00220">
    <property type="entry name" value="S_TKc"/>
    <property type="match status" value="1"/>
</dbReference>
<dbReference type="Pfam" id="PF00069">
    <property type="entry name" value="Pkinase"/>
    <property type="match status" value="1"/>
</dbReference>
<reference evidence="2" key="1">
    <citation type="submission" date="2022-10" db="EMBL/GenBank/DDBJ databases">
        <title>Adaptive evolution leads to modifications in subtelomeric GC content in a zoonotic Cryptosporidium species.</title>
        <authorList>
            <person name="Li J."/>
            <person name="Feng Y."/>
            <person name="Xiao L."/>
        </authorList>
    </citation>
    <scope>NUCLEOTIDE SEQUENCE</scope>
    <source>
        <strain evidence="2">33844</strain>
    </source>
</reference>
<dbReference type="PANTHER" id="PTHR44167:SF24">
    <property type="entry name" value="SERINE_THREONINE-PROTEIN KINASE CHK2"/>
    <property type="match status" value="1"/>
</dbReference>
<feature type="domain" description="Protein kinase" evidence="1">
    <location>
        <begin position="21"/>
        <end position="387"/>
    </location>
</feature>
<dbReference type="PANTHER" id="PTHR44167">
    <property type="entry name" value="OVARIAN-SPECIFIC SERINE/THREONINE-PROTEIN KINASE LOK-RELATED"/>
    <property type="match status" value="1"/>
</dbReference>
<dbReference type="AlphaFoldDB" id="A0A9D5HXC0"/>
<dbReference type="PROSITE" id="PS50011">
    <property type="entry name" value="PROTEIN_KINASE_DOM"/>
    <property type="match status" value="1"/>
</dbReference>
<sequence>MKKTRFNPDRSNNQQVFIHNYKVTKILGKGAYGTVYKAIKTNTLDVDMDLDINQNDSKQLNLLHKTKQYSKPLHFNKNQKNTKYYAIKAFDKDLSNKGIHPSILREIGILKELSSHTFNNGSFIKLEDVIIEHDRIYAIYEYGGISLLSFIEEKCSHFNNHHSILNLQFGINIFFQIVNSIQFLHNLGIVHRDLKPENILINEDNLQIKIADFGLARSIRNHSYTNFTNDVVTIYYKSPELIMYSNMDNIDNQKINNKLPKFSLPFSIDSWSIGIIALELFLIICNQQRQYSSSSTYNTRNKTIQYTNHPIIWSPFFFEGNELSVLDSIQTFLHPKQKINNLKNILLPLFQNFPDIFYLISELLELDPNKRCSCLQALQILEKFHLS</sequence>
<dbReference type="GO" id="GO:0004674">
    <property type="term" value="F:protein serine/threonine kinase activity"/>
    <property type="evidence" value="ECO:0007669"/>
    <property type="project" value="TreeGrafter"/>
</dbReference>
<dbReference type="EMBL" id="JAPCXC010000050">
    <property type="protein sequence ID" value="KAJ1608049.1"/>
    <property type="molecule type" value="Genomic_DNA"/>
</dbReference>
<dbReference type="Gene3D" id="3.30.200.20">
    <property type="entry name" value="Phosphorylase Kinase, domain 1"/>
    <property type="match status" value="2"/>
</dbReference>
<dbReference type="SUPFAM" id="SSF56112">
    <property type="entry name" value="Protein kinase-like (PK-like)"/>
    <property type="match status" value="1"/>
</dbReference>
<dbReference type="InterPro" id="IPR000719">
    <property type="entry name" value="Prot_kinase_dom"/>
</dbReference>
<evidence type="ECO:0000259" key="1">
    <source>
        <dbReference type="PROSITE" id="PS50011"/>
    </source>
</evidence>
<dbReference type="InterPro" id="IPR011009">
    <property type="entry name" value="Kinase-like_dom_sf"/>
</dbReference>
<dbReference type="GO" id="GO:0005524">
    <property type="term" value="F:ATP binding"/>
    <property type="evidence" value="ECO:0007669"/>
    <property type="project" value="InterPro"/>
</dbReference>
<organism evidence="2">
    <name type="scientific">Cryptosporidium canis</name>
    <dbReference type="NCBI Taxonomy" id="195482"/>
    <lineage>
        <taxon>Eukaryota</taxon>
        <taxon>Sar</taxon>
        <taxon>Alveolata</taxon>
        <taxon>Apicomplexa</taxon>
        <taxon>Conoidasida</taxon>
        <taxon>Coccidia</taxon>
        <taxon>Eucoccidiorida</taxon>
        <taxon>Eimeriorina</taxon>
        <taxon>Cryptosporidiidae</taxon>
        <taxon>Cryptosporidium</taxon>
    </lineage>
</organism>
<comment type="caution">
    <text evidence="2">The sequence shown here is derived from an EMBL/GenBank/DDBJ whole genome shotgun (WGS) entry which is preliminary data.</text>
</comment>
<proteinExistence type="predicted"/>
<gene>
    <name evidence="2" type="ORF">OJ253_2088</name>
</gene>
<dbReference type="OrthoDB" id="541276at2759"/>
<dbReference type="Proteomes" id="UP001067231">
    <property type="component" value="Unassembled WGS sequence"/>
</dbReference>
<keyword evidence="2" id="KW-0808">Transferase</keyword>
<dbReference type="GO" id="GO:0044773">
    <property type="term" value="P:mitotic DNA damage checkpoint signaling"/>
    <property type="evidence" value="ECO:0007669"/>
    <property type="project" value="TreeGrafter"/>
</dbReference>
<dbReference type="PROSITE" id="PS00108">
    <property type="entry name" value="PROTEIN_KINASE_ST"/>
    <property type="match status" value="1"/>
</dbReference>
<dbReference type="Gene3D" id="1.10.510.10">
    <property type="entry name" value="Transferase(Phosphotransferase) domain 1"/>
    <property type="match status" value="1"/>
</dbReference>
<name>A0A9D5HXC0_9CRYT</name>
<keyword evidence="2" id="KW-0418">Kinase</keyword>
<dbReference type="InterPro" id="IPR008271">
    <property type="entry name" value="Ser/Thr_kinase_AS"/>
</dbReference>
<accession>A0A9D5HXC0</accession>
<protein>
    <submittedName>
        <fullName evidence="2">Ser/Thr protein kinase</fullName>
    </submittedName>
</protein>
<dbReference type="GO" id="GO:0005634">
    <property type="term" value="C:nucleus"/>
    <property type="evidence" value="ECO:0007669"/>
    <property type="project" value="TreeGrafter"/>
</dbReference>
<evidence type="ECO:0000313" key="2">
    <source>
        <dbReference type="EMBL" id="KAJ1608049.1"/>
    </source>
</evidence>